<keyword evidence="1" id="KW-1133">Transmembrane helix</keyword>
<evidence type="ECO:0000313" key="3">
    <source>
        <dbReference type="EMBL" id="SDC95322.1"/>
    </source>
</evidence>
<keyword evidence="4" id="KW-1185">Reference proteome</keyword>
<dbReference type="NCBIfam" id="TIGR04391">
    <property type="entry name" value="CcmD_alt_fam"/>
    <property type="match status" value="1"/>
</dbReference>
<dbReference type="AlphaFoldDB" id="A0A1G6QSI4"/>
<feature type="transmembrane region" description="Helical" evidence="1">
    <location>
        <begin position="46"/>
        <end position="66"/>
    </location>
</feature>
<dbReference type="OrthoDB" id="886941at2"/>
<evidence type="ECO:0000256" key="2">
    <source>
        <dbReference type="SAM" id="SignalP"/>
    </source>
</evidence>
<evidence type="ECO:0000256" key="1">
    <source>
        <dbReference type="SAM" id="Phobius"/>
    </source>
</evidence>
<proteinExistence type="predicted"/>
<organism evidence="3 4">
    <name type="scientific">Algoriphagus faecimaris</name>
    <dbReference type="NCBI Taxonomy" id="686796"/>
    <lineage>
        <taxon>Bacteria</taxon>
        <taxon>Pseudomonadati</taxon>
        <taxon>Bacteroidota</taxon>
        <taxon>Cytophagia</taxon>
        <taxon>Cytophagales</taxon>
        <taxon>Cyclobacteriaceae</taxon>
        <taxon>Algoriphagus</taxon>
    </lineage>
</organism>
<feature type="signal peptide" evidence="2">
    <location>
        <begin position="1"/>
        <end position="18"/>
    </location>
</feature>
<protein>
    <submittedName>
        <fullName evidence="3">CcmD family protein</fullName>
    </submittedName>
</protein>
<dbReference type="Pfam" id="PF20077">
    <property type="entry name" value="CcmD_alt"/>
    <property type="match status" value="1"/>
</dbReference>
<reference evidence="4" key="1">
    <citation type="submission" date="2016-10" db="EMBL/GenBank/DDBJ databases">
        <authorList>
            <person name="Varghese N."/>
            <person name="Submissions S."/>
        </authorList>
    </citation>
    <scope>NUCLEOTIDE SEQUENCE [LARGE SCALE GENOMIC DNA]</scope>
    <source>
        <strain evidence="4">DSM 23095</strain>
    </source>
</reference>
<feature type="chain" id="PRO_5011786680" evidence="2">
    <location>
        <begin position="19"/>
        <end position="81"/>
    </location>
</feature>
<accession>A0A1G6QSI4</accession>
<keyword evidence="2" id="KW-0732">Signal</keyword>
<keyword evidence="1" id="KW-0472">Membrane</keyword>
<evidence type="ECO:0000313" key="4">
    <source>
        <dbReference type="Proteomes" id="UP000199060"/>
    </source>
</evidence>
<gene>
    <name evidence="3" type="ORF">SAMN04488104_101061</name>
</gene>
<dbReference type="EMBL" id="FNAC01000010">
    <property type="protein sequence ID" value="SDC95322.1"/>
    <property type="molecule type" value="Genomic_DNA"/>
</dbReference>
<dbReference type="Proteomes" id="UP000199060">
    <property type="component" value="Unassembled WGS sequence"/>
</dbReference>
<keyword evidence="1" id="KW-0812">Transmembrane</keyword>
<dbReference type="RefSeq" id="WP_087938642.1">
    <property type="nucleotide sequence ID" value="NZ_FNAC01000010.1"/>
</dbReference>
<sequence length="81" mass="9313">MKKLAILFLLVFSLQAFAQEKIEVTDSDYTNNRVEMADKMREEGKIYVLVGIIGIIFIGITGYLIYTDRKISRIEKNLPVN</sequence>
<name>A0A1G6QSI4_9BACT</name>
<dbReference type="STRING" id="686796.SAMN04488104_101061"/>
<dbReference type="InterPro" id="IPR030888">
    <property type="entry name" value="Put_ccm"/>
</dbReference>